<proteinExistence type="predicted"/>
<evidence type="ECO:0000313" key="3">
    <source>
        <dbReference type="Proteomes" id="UP000006655"/>
    </source>
</evidence>
<organism evidence="2 4">
    <name type="scientific">Meiothermus ruber (strain ATCC 35948 / DSM 1279 / VKM B-1258 / 21)</name>
    <name type="common">Thermus ruber</name>
    <dbReference type="NCBI Taxonomy" id="504728"/>
    <lineage>
        <taxon>Bacteria</taxon>
        <taxon>Thermotogati</taxon>
        <taxon>Deinococcota</taxon>
        <taxon>Deinococci</taxon>
        <taxon>Thermales</taxon>
        <taxon>Thermaceae</taxon>
        <taxon>Meiothermus</taxon>
    </lineage>
</organism>
<dbReference type="KEGG" id="mre:K649_02610"/>
<dbReference type="Proteomes" id="UP000006655">
    <property type="component" value="Chromosome"/>
</dbReference>
<keyword evidence="3" id="KW-1185">Reference proteome</keyword>
<dbReference type="PATRIC" id="fig|504728.9.peg.540"/>
<reference evidence="2" key="2">
    <citation type="submission" date="2013-04" db="EMBL/GenBank/DDBJ databases">
        <title>Non-Hybrid, Finished Microbial Genome Assemblies from Long-Read SMRT Sequencing Data.</title>
        <authorList>
            <person name="Klammer A."/>
            <person name="Drake J."/>
            <person name="Heiner C."/>
            <person name="Clum A."/>
            <person name="Copeland A."/>
            <person name="Huddleston J."/>
            <person name="Eichler E."/>
            <person name="Turner S.W."/>
        </authorList>
    </citation>
    <scope>NUCLEOTIDE SEQUENCE</scope>
    <source>
        <strain evidence="2">DSM 1279</strain>
    </source>
</reference>
<dbReference type="EMBL" id="CP001743">
    <property type="protein sequence ID" value="ADD27363.1"/>
    <property type="molecule type" value="Genomic_DNA"/>
</dbReference>
<evidence type="ECO:0000313" key="2">
    <source>
        <dbReference type="EMBL" id="AGK03824.1"/>
    </source>
</evidence>
<reference evidence="1 3" key="1">
    <citation type="journal article" date="2010" name="Stand. Genomic Sci.">
        <title>Complete genome sequence of Meiothermus ruber type strain (21).</title>
        <authorList>
            <person name="Tindall B.J."/>
            <person name="Sikorski J."/>
            <person name="Lucas S."/>
            <person name="Goltsman E."/>
            <person name="Copeland A."/>
            <person name="Glavina Del Rio T."/>
            <person name="Nolan M."/>
            <person name="Tice H."/>
            <person name="Cheng J.F."/>
            <person name="Han C."/>
            <person name="Pitluck S."/>
            <person name="Liolios K."/>
            <person name="Ivanova N."/>
            <person name="Mavromatis K."/>
            <person name="Ovchinnikova G."/>
            <person name="Pati A."/>
            <person name="Fahnrich R."/>
            <person name="Goodwin L."/>
            <person name="Chen A."/>
            <person name="Palaniappan K."/>
            <person name="Land M."/>
            <person name="Hauser L."/>
            <person name="Chang Y.J."/>
            <person name="Jeffries C.D."/>
            <person name="Rohde M."/>
            <person name="Goker M."/>
            <person name="Woyke T."/>
            <person name="Bristow J."/>
            <person name="Eisen J.A."/>
            <person name="Markowitz V."/>
            <person name="Hugenholtz P."/>
            <person name="Kyrpides N.C."/>
            <person name="Klenk H.P."/>
            <person name="Lapidus A."/>
        </authorList>
    </citation>
    <scope>NUCLEOTIDE SEQUENCE [LARGE SCALE GENOMIC DNA]</scope>
    <source>
        <strain evidence="3">ATCC 35948 / DSM 1279 / VKM B-1258 / 21</strain>
        <strain evidence="1">DSM 1279</strain>
    </source>
</reference>
<gene>
    <name evidence="1" type="ordered locus">Mrub_0593</name>
    <name evidence="2" type="ORF">K649_02610</name>
</gene>
<evidence type="ECO:0000313" key="4">
    <source>
        <dbReference type="Proteomes" id="UP000013026"/>
    </source>
</evidence>
<dbReference type="AlphaFoldDB" id="D3PNH2"/>
<accession>D3PNH2</accession>
<name>D3PNH2_MEIRD</name>
<dbReference type="EMBL" id="CP005385">
    <property type="protein sequence ID" value="AGK03824.1"/>
    <property type="molecule type" value="Genomic_DNA"/>
</dbReference>
<evidence type="ECO:0000313" key="1">
    <source>
        <dbReference type="EMBL" id="ADD27363.1"/>
    </source>
</evidence>
<dbReference type="Proteomes" id="UP000013026">
    <property type="component" value="Chromosome"/>
</dbReference>
<protein>
    <submittedName>
        <fullName evidence="2">Uncharacterized protein</fullName>
    </submittedName>
</protein>
<dbReference type="RefSeq" id="WP_013012882.1">
    <property type="nucleotide sequence ID" value="NC_013946.1"/>
</dbReference>
<reference evidence="2 4" key="3">
    <citation type="submission" date="2013-04" db="EMBL/GenBank/DDBJ databases">
        <authorList>
            <person name="Chin J."/>
            <person name="Alexander D.H."/>
            <person name="Marks P."/>
            <person name="Korlach J."/>
            <person name="Clum A."/>
            <person name="Copeland A."/>
        </authorList>
    </citation>
    <scope>NUCLEOTIDE SEQUENCE [LARGE SCALE GENOMIC DNA]</scope>
    <source>
        <strain evidence="4">ATCC 35948 / DSM 1279 / VKM B-1258 / 21</strain>
        <strain evidence="2">DSM 1279</strain>
    </source>
</reference>
<sequence>MHNLFNDVRSLEQEIKAYLVHVHSAKTLASSDNIILENGAQHLQRLLEEVTDYDPDLSKPLESLQQRFTNLKRRLDPLLPSGEVVRVQVTANPPSPIPDPEAKIYKTEQGWWLERTGERTLYRDLGTLANAVGMVSTLTDDLDLWRASLFGNTFTISKARPFSGFRVSLTLPDDR</sequence>
<dbReference type="KEGG" id="mrb:Mrub_0593"/>